<accession>A0A4V1L5A7</accession>
<organism evidence="1 2">
    <name type="scientific">Granulicella sibirica</name>
    <dbReference type="NCBI Taxonomy" id="2479048"/>
    <lineage>
        <taxon>Bacteria</taxon>
        <taxon>Pseudomonadati</taxon>
        <taxon>Acidobacteriota</taxon>
        <taxon>Terriglobia</taxon>
        <taxon>Terriglobales</taxon>
        <taxon>Acidobacteriaceae</taxon>
        <taxon>Granulicella</taxon>
    </lineage>
</organism>
<evidence type="ECO:0000313" key="2">
    <source>
        <dbReference type="Proteomes" id="UP000289437"/>
    </source>
</evidence>
<gene>
    <name evidence="1" type="ORF">GRAN_4208</name>
</gene>
<reference evidence="2" key="2">
    <citation type="submission" date="2019-02" db="EMBL/GenBank/DDBJ databases">
        <title>Granulicella sibirica sp. nov., a psychrotolerant acidobacterium isolated from an organic soil layer in forested tundra, West Siberia.</title>
        <authorList>
            <person name="Oshkin I.Y."/>
            <person name="Kulichevskaya I.S."/>
            <person name="Rijpstra W.I.C."/>
            <person name="Sinninghe Damste J.S."/>
            <person name="Rakitin A.L."/>
            <person name="Ravin N.V."/>
            <person name="Dedysh S.N."/>
        </authorList>
    </citation>
    <scope>NUCLEOTIDE SEQUENCE [LARGE SCALE GENOMIC DNA]</scope>
    <source>
        <strain evidence="2">AF10</strain>
    </source>
</reference>
<dbReference type="AlphaFoldDB" id="A0A4V1L5A7"/>
<keyword evidence="2" id="KW-1185">Reference proteome</keyword>
<protein>
    <submittedName>
        <fullName evidence="1">Uncharacterized protein</fullName>
    </submittedName>
</protein>
<sequence length="48" mass="5334">MRHDPDIPATIQRYSACHSLDLYLLAQASGSKSKVKLPNEAGTSDYQR</sequence>
<comment type="caution">
    <text evidence="1">The sequence shown here is derived from an EMBL/GenBank/DDBJ whole genome shotgun (WGS) entry which is preliminary data.</text>
</comment>
<dbReference type="EMBL" id="RDSM01000003">
    <property type="protein sequence ID" value="RXH55104.1"/>
    <property type="molecule type" value="Genomic_DNA"/>
</dbReference>
<evidence type="ECO:0000313" key="1">
    <source>
        <dbReference type="EMBL" id="RXH55104.1"/>
    </source>
</evidence>
<dbReference type="Proteomes" id="UP000289437">
    <property type="component" value="Unassembled WGS sequence"/>
</dbReference>
<name>A0A4V1L5A7_9BACT</name>
<proteinExistence type="predicted"/>
<reference evidence="1 2" key="1">
    <citation type="submission" date="2018-11" db="EMBL/GenBank/DDBJ databases">
        <authorList>
            <person name="Mardanov A.V."/>
            <person name="Ravin N.V."/>
            <person name="Dedysh S.N."/>
        </authorList>
    </citation>
    <scope>NUCLEOTIDE SEQUENCE [LARGE SCALE GENOMIC DNA]</scope>
    <source>
        <strain evidence="1 2">AF10</strain>
    </source>
</reference>